<evidence type="ECO:0000313" key="3">
    <source>
        <dbReference type="Proteomes" id="UP000054342"/>
    </source>
</evidence>
<evidence type="ECO:0000313" key="2">
    <source>
        <dbReference type="EMBL" id="KIW50135.1"/>
    </source>
</evidence>
<dbReference type="HOGENOM" id="CLU_2399706_0_0_1"/>
<accession>A0A0D2E5Y0</accession>
<keyword evidence="3" id="KW-1185">Reference proteome</keyword>
<sequence length="93" mass="10853">MEDSASKNHGAAVTDEAKRENEQLQEQTGGRDKTITIDDLHKSKNFDKQSKWVFHNQLRMLVAEEKRKLEEVKAKRAHTKRTNRSVERRYSGT</sequence>
<feature type="compositionally biased region" description="Basic and acidic residues" evidence="1">
    <location>
        <begin position="84"/>
        <end position="93"/>
    </location>
</feature>
<gene>
    <name evidence="2" type="ORF">PV05_11751</name>
</gene>
<dbReference type="Proteomes" id="UP000054342">
    <property type="component" value="Unassembled WGS sequence"/>
</dbReference>
<name>A0A0D2E5Y0_9EURO</name>
<dbReference type="RefSeq" id="XP_013310719.1">
    <property type="nucleotide sequence ID" value="XM_013455265.1"/>
</dbReference>
<reference evidence="2 3" key="1">
    <citation type="submission" date="2015-01" db="EMBL/GenBank/DDBJ databases">
        <title>The Genome Sequence of Exophiala xenobiotica CBS118157.</title>
        <authorList>
            <consortium name="The Broad Institute Genomics Platform"/>
            <person name="Cuomo C."/>
            <person name="de Hoog S."/>
            <person name="Gorbushina A."/>
            <person name="Stielow B."/>
            <person name="Teixiera M."/>
            <person name="Abouelleil A."/>
            <person name="Chapman S.B."/>
            <person name="Priest M."/>
            <person name="Young S.K."/>
            <person name="Wortman J."/>
            <person name="Nusbaum C."/>
            <person name="Birren B."/>
        </authorList>
    </citation>
    <scope>NUCLEOTIDE SEQUENCE [LARGE SCALE GENOMIC DNA]</scope>
    <source>
        <strain evidence="2 3">CBS 118157</strain>
    </source>
</reference>
<feature type="region of interest" description="Disordered" evidence="1">
    <location>
        <begin position="1"/>
        <end position="36"/>
    </location>
</feature>
<evidence type="ECO:0000256" key="1">
    <source>
        <dbReference type="SAM" id="MobiDB-lite"/>
    </source>
</evidence>
<proteinExistence type="predicted"/>
<dbReference type="GeneID" id="25333659"/>
<protein>
    <submittedName>
        <fullName evidence="2">Uncharacterized protein</fullName>
    </submittedName>
</protein>
<organism evidence="2 3">
    <name type="scientific">Exophiala xenobiotica</name>
    <dbReference type="NCBI Taxonomy" id="348802"/>
    <lineage>
        <taxon>Eukaryota</taxon>
        <taxon>Fungi</taxon>
        <taxon>Dikarya</taxon>
        <taxon>Ascomycota</taxon>
        <taxon>Pezizomycotina</taxon>
        <taxon>Eurotiomycetes</taxon>
        <taxon>Chaetothyriomycetidae</taxon>
        <taxon>Chaetothyriales</taxon>
        <taxon>Herpotrichiellaceae</taxon>
        <taxon>Exophiala</taxon>
    </lineage>
</organism>
<feature type="region of interest" description="Disordered" evidence="1">
    <location>
        <begin position="71"/>
        <end position="93"/>
    </location>
</feature>
<dbReference type="AlphaFoldDB" id="A0A0D2E5Y0"/>
<dbReference type="EMBL" id="KN847323">
    <property type="protein sequence ID" value="KIW50135.1"/>
    <property type="molecule type" value="Genomic_DNA"/>
</dbReference>